<dbReference type="PIRSF" id="PIRSF004638">
    <property type="entry name" value="UCP004638"/>
    <property type="match status" value="1"/>
</dbReference>
<evidence type="ECO:0000256" key="3">
    <source>
        <dbReference type="ARBA" id="ARBA00006501"/>
    </source>
</evidence>
<evidence type="ECO:0000256" key="7">
    <source>
        <dbReference type="ARBA" id="ARBA00022692"/>
    </source>
</evidence>
<evidence type="ECO:0000256" key="14">
    <source>
        <dbReference type="HAMAP-Rule" id="MF_02239"/>
    </source>
</evidence>
<evidence type="ECO:0000256" key="1">
    <source>
        <dbReference type="ARBA" id="ARBA00004651"/>
    </source>
</evidence>
<evidence type="ECO:0000256" key="4">
    <source>
        <dbReference type="ARBA" id="ARBA00017504"/>
    </source>
</evidence>
<keyword evidence="11 14" id="KW-0408">Iron</keyword>
<accession>A0ABW4NBI4</accession>
<comment type="subunit">
    <text evidence="14">Homodimer.</text>
</comment>
<evidence type="ECO:0000256" key="11">
    <source>
        <dbReference type="ARBA" id="ARBA00023004"/>
    </source>
</evidence>
<dbReference type="HAMAP" id="MF_02239">
    <property type="entry name" value="HemJ"/>
    <property type="match status" value="1"/>
</dbReference>
<keyword evidence="8 14" id="KW-0479">Metal-binding</keyword>
<feature type="transmembrane region" description="Helical" evidence="14">
    <location>
        <begin position="130"/>
        <end position="148"/>
    </location>
</feature>
<evidence type="ECO:0000256" key="10">
    <source>
        <dbReference type="ARBA" id="ARBA00023002"/>
    </source>
</evidence>
<name>A0ABW4NBI4_9SPHN</name>
<dbReference type="Proteomes" id="UP001597283">
    <property type="component" value="Unassembled WGS sequence"/>
</dbReference>
<feature type="binding site" description="axial binding residue" evidence="14">
    <location>
        <position position="95"/>
    </location>
    <ligand>
        <name>heme</name>
        <dbReference type="ChEBI" id="CHEBI:30413"/>
    </ligand>
    <ligandPart>
        <name>Fe</name>
        <dbReference type="ChEBI" id="CHEBI:18248"/>
    </ligandPart>
</feature>
<reference evidence="17" key="1">
    <citation type="journal article" date="2019" name="Int. J. Syst. Evol. Microbiol.">
        <title>The Global Catalogue of Microorganisms (GCM) 10K type strain sequencing project: providing services to taxonomists for standard genome sequencing and annotation.</title>
        <authorList>
            <consortium name="The Broad Institute Genomics Platform"/>
            <consortium name="The Broad Institute Genome Sequencing Center for Infectious Disease"/>
            <person name="Wu L."/>
            <person name="Ma J."/>
        </authorList>
    </citation>
    <scope>NUCLEOTIDE SEQUENCE [LARGE SCALE GENOMIC DNA]</scope>
    <source>
        <strain evidence="17">Q85</strain>
    </source>
</reference>
<evidence type="ECO:0000313" key="17">
    <source>
        <dbReference type="Proteomes" id="UP001597283"/>
    </source>
</evidence>
<keyword evidence="12 14" id="KW-0472">Membrane</keyword>
<feature type="transmembrane region" description="Helical" evidence="14">
    <location>
        <begin position="90"/>
        <end position="109"/>
    </location>
</feature>
<protein>
    <recommendedName>
        <fullName evidence="4 14">Protoporphyrinogen IX oxidase</fullName>
        <shortName evidence="14">PPO</shortName>
        <ecNumber evidence="14 15">1.3.99.-</ecNumber>
    </recommendedName>
</protein>
<evidence type="ECO:0000313" key="16">
    <source>
        <dbReference type="EMBL" id="MFD1787406.1"/>
    </source>
</evidence>
<evidence type="ECO:0000256" key="2">
    <source>
        <dbReference type="ARBA" id="ARBA00005073"/>
    </source>
</evidence>
<comment type="function">
    <text evidence="14 15">Catalyzes the oxidation of protoporphyrinogen IX to protoporphyrin IX.</text>
</comment>
<evidence type="ECO:0000256" key="15">
    <source>
        <dbReference type="PIRNR" id="PIRNR004638"/>
    </source>
</evidence>
<comment type="pathway">
    <text evidence="2 14 15">Porphyrin-containing compound metabolism; protoporphyrin-IX biosynthesis; protoporphyrin-IX from protoporphyrinogen-IX: step 1/1.</text>
</comment>
<evidence type="ECO:0000256" key="8">
    <source>
        <dbReference type="ARBA" id="ARBA00022723"/>
    </source>
</evidence>
<comment type="subcellular location">
    <subcellularLocation>
        <location evidence="1 14">Cell membrane</location>
        <topology evidence="1 14">Multi-pass membrane protein</topology>
    </subcellularLocation>
</comment>
<feature type="binding site" description="axial binding residue" evidence="14">
    <location>
        <position position="16"/>
    </location>
    <ligand>
        <name>heme</name>
        <dbReference type="ChEBI" id="CHEBI:30413"/>
    </ligand>
    <ligandPart>
        <name>Fe</name>
        <dbReference type="ChEBI" id="CHEBI:18248"/>
    </ligandPart>
</feature>
<comment type="similarity">
    <text evidence="3 14 15">Belongs to the HemJ family.</text>
</comment>
<dbReference type="InterPro" id="IPR005265">
    <property type="entry name" value="HemJ-like"/>
</dbReference>
<keyword evidence="6 14" id="KW-0349">Heme</keyword>
<evidence type="ECO:0000256" key="12">
    <source>
        <dbReference type="ARBA" id="ARBA00023136"/>
    </source>
</evidence>
<dbReference type="PANTHER" id="PTHR40255:SF1">
    <property type="entry name" value="PROTOPORPHYRINOGEN IX OXIDASE"/>
    <property type="match status" value="1"/>
</dbReference>
<keyword evidence="17" id="KW-1185">Reference proteome</keyword>
<comment type="cofactor">
    <cofactor evidence="14 15">
        <name>heme b</name>
        <dbReference type="ChEBI" id="CHEBI:60344"/>
    </cofactor>
    <text evidence="14 15">Binds 1 heme b (iron(II)-protoporphyrin IX) group per subunit.</text>
</comment>
<gene>
    <name evidence="16" type="ORF">ACFSC3_07460</name>
</gene>
<organism evidence="16 17">
    <name type="scientific">Sphingomonas floccifaciens</name>
    <dbReference type="NCBI Taxonomy" id="1844115"/>
    <lineage>
        <taxon>Bacteria</taxon>
        <taxon>Pseudomonadati</taxon>
        <taxon>Pseudomonadota</taxon>
        <taxon>Alphaproteobacteria</taxon>
        <taxon>Sphingomonadales</taxon>
        <taxon>Sphingomonadaceae</taxon>
        <taxon>Sphingomonas</taxon>
    </lineage>
</organism>
<dbReference type="Pfam" id="PF03653">
    <property type="entry name" value="UPF0093"/>
    <property type="match status" value="1"/>
</dbReference>
<dbReference type="EMBL" id="JBHUFC010000003">
    <property type="protein sequence ID" value="MFD1787406.1"/>
    <property type="molecule type" value="Genomic_DNA"/>
</dbReference>
<proteinExistence type="inferred from homology"/>
<feature type="transmembrane region" description="Helical" evidence="14">
    <location>
        <begin position="56"/>
        <end position="78"/>
    </location>
</feature>
<dbReference type="PANTHER" id="PTHR40255">
    <property type="entry name" value="UPF0093 MEMBRANE PROTEIN SLR1790"/>
    <property type="match status" value="1"/>
</dbReference>
<sequence length="151" mass="16706">MTNLLGASYLWVKAVHIVFVIFWMAGLFMLPRYLVYHQEGLGDSAEEARWTKREGVLRRIILTPSLVIVWGLGLLLAVNAGLFDGVPGLGWLHAKLLLVVVLSGYHGWAIGYTRKLARGHATLTGRQLRLINEVPALAAILIVVLVVVKPF</sequence>
<evidence type="ECO:0000256" key="9">
    <source>
        <dbReference type="ARBA" id="ARBA00022989"/>
    </source>
</evidence>
<evidence type="ECO:0000256" key="6">
    <source>
        <dbReference type="ARBA" id="ARBA00022617"/>
    </source>
</evidence>
<evidence type="ECO:0000256" key="13">
    <source>
        <dbReference type="ARBA" id="ARBA00048390"/>
    </source>
</evidence>
<feature type="transmembrane region" description="Helical" evidence="14">
    <location>
        <begin position="14"/>
        <end position="35"/>
    </location>
</feature>
<keyword evidence="7 14" id="KW-0812">Transmembrane</keyword>
<keyword evidence="5 14" id="KW-1003">Cell membrane</keyword>
<dbReference type="RefSeq" id="WP_380939790.1">
    <property type="nucleotide sequence ID" value="NZ_JBHUFC010000003.1"/>
</dbReference>
<comment type="catalytic activity">
    <reaction evidence="13 14 15">
        <text>protoporphyrinogen IX + 3 A = protoporphyrin IX + 3 AH2</text>
        <dbReference type="Rhea" id="RHEA:62000"/>
        <dbReference type="ChEBI" id="CHEBI:13193"/>
        <dbReference type="ChEBI" id="CHEBI:17499"/>
        <dbReference type="ChEBI" id="CHEBI:57306"/>
        <dbReference type="ChEBI" id="CHEBI:57307"/>
    </reaction>
</comment>
<keyword evidence="9 14" id="KW-1133">Transmembrane helix</keyword>
<keyword evidence="10 14" id="KW-0560">Oxidoreductase</keyword>
<dbReference type="EC" id="1.3.99.-" evidence="14 15"/>
<comment type="caution">
    <text evidence="16">The sequence shown here is derived from an EMBL/GenBank/DDBJ whole genome shotgun (WGS) entry which is preliminary data.</text>
</comment>
<evidence type="ECO:0000256" key="5">
    <source>
        <dbReference type="ARBA" id="ARBA00022475"/>
    </source>
</evidence>